<accession>A0A8J4H2Q0</accession>
<dbReference type="GO" id="GO:0006508">
    <property type="term" value="P:proteolysis"/>
    <property type="evidence" value="ECO:0007669"/>
    <property type="project" value="UniProtKB-KW"/>
</dbReference>
<dbReference type="PROSITE" id="PS51935">
    <property type="entry name" value="NLPC_P60"/>
    <property type="match status" value="1"/>
</dbReference>
<name>A0A8J4H2Q0_9BACL</name>
<dbReference type="Pfam" id="PF00877">
    <property type="entry name" value="NLPC_P60"/>
    <property type="match status" value="1"/>
</dbReference>
<evidence type="ECO:0000256" key="4">
    <source>
        <dbReference type="ARBA" id="ARBA00022807"/>
    </source>
</evidence>
<keyword evidence="4" id="KW-0788">Thiol protease</keyword>
<dbReference type="PANTHER" id="PTHR47053:SF1">
    <property type="entry name" value="MUREIN DD-ENDOPEPTIDASE MEPH-RELATED"/>
    <property type="match status" value="1"/>
</dbReference>
<evidence type="ECO:0000256" key="3">
    <source>
        <dbReference type="ARBA" id="ARBA00022801"/>
    </source>
</evidence>
<evidence type="ECO:0000256" key="6">
    <source>
        <dbReference type="SAM" id="SignalP"/>
    </source>
</evidence>
<evidence type="ECO:0000259" key="7">
    <source>
        <dbReference type="PROSITE" id="PS51935"/>
    </source>
</evidence>
<dbReference type="InterPro" id="IPR038765">
    <property type="entry name" value="Papain-like_cys_pep_sf"/>
</dbReference>
<organism evidence="8 9">
    <name type="scientific">Xylanibacillus composti</name>
    <dbReference type="NCBI Taxonomy" id="1572762"/>
    <lineage>
        <taxon>Bacteria</taxon>
        <taxon>Bacillati</taxon>
        <taxon>Bacillota</taxon>
        <taxon>Bacilli</taxon>
        <taxon>Bacillales</taxon>
        <taxon>Paenibacillaceae</taxon>
        <taxon>Xylanibacillus</taxon>
    </lineage>
</organism>
<evidence type="ECO:0000256" key="2">
    <source>
        <dbReference type="ARBA" id="ARBA00022670"/>
    </source>
</evidence>
<feature type="region of interest" description="Disordered" evidence="5">
    <location>
        <begin position="30"/>
        <end position="94"/>
    </location>
</feature>
<keyword evidence="2" id="KW-0645">Protease</keyword>
<evidence type="ECO:0000256" key="1">
    <source>
        <dbReference type="ARBA" id="ARBA00007074"/>
    </source>
</evidence>
<evidence type="ECO:0000313" key="9">
    <source>
        <dbReference type="Proteomes" id="UP000677918"/>
    </source>
</evidence>
<protein>
    <recommendedName>
        <fullName evidence="7">NlpC/P60 domain-containing protein</fullName>
    </recommendedName>
</protein>
<dbReference type="Proteomes" id="UP000677918">
    <property type="component" value="Unassembled WGS sequence"/>
</dbReference>
<proteinExistence type="inferred from homology"/>
<evidence type="ECO:0000256" key="5">
    <source>
        <dbReference type="SAM" id="MobiDB-lite"/>
    </source>
</evidence>
<keyword evidence="3" id="KW-0378">Hydrolase</keyword>
<dbReference type="PROSITE" id="PS51257">
    <property type="entry name" value="PROKAR_LIPOPROTEIN"/>
    <property type="match status" value="1"/>
</dbReference>
<feature type="compositionally biased region" description="Polar residues" evidence="5">
    <location>
        <begin position="59"/>
        <end position="75"/>
    </location>
</feature>
<dbReference type="Pfam" id="PF07833">
    <property type="entry name" value="Cu_amine_oxidN1"/>
    <property type="match status" value="1"/>
</dbReference>
<keyword evidence="9" id="KW-1185">Reference proteome</keyword>
<feature type="chain" id="PRO_5039203972" description="NlpC/P60 domain-containing protein" evidence="6">
    <location>
        <begin position="23"/>
        <end position="397"/>
    </location>
</feature>
<dbReference type="PANTHER" id="PTHR47053">
    <property type="entry name" value="MUREIN DD-ENDOPEPTIDASE MEPH-RELATED"/>
    <property type="match status" value="1"/>
</dbReference>
<dbReference type="AlphaFoldDB" id="A0A8J4H2Q0"/>
<dbReference type="InterPro" id="IPR000064">
    <property type="entry name" value="NLP_P60_dom"/>
</dbReference>
<sequence length="397" mass="44953">MKRLLRAMGISLVALSIGVVSACANTNQDQARQQSVEDKNQKQKNKNGKSKQAQEKGNRSNQATSKNKKSQANNKGNKKRRILENDGLSNQRQFNLMQTPQQAIPIRDQQNEVRDDQVSVVEMNGEVYAPLLPLMRKAGFRFVQQDAETGAFQIGDHDIVYVLRSNSNQAMKEEATVQLPDAVREINGQPYVSIESLQQLFGNEITAEWDGSDRIQLQPAPDLMPNDTAQDLDFAEDPTGEDTEVWQSLDSEIWEAEAEPVLKNINIDSMINEARKYLGVKYKFGAKPYSSSNKRFDCSSYTRFIFDKYGVDLPRTARAQARKGTTVSRKSLKKGDLLYFYVPGRFKKEKTIGHVGIYMGNQRMIHSSPEPKDGVQITDINKSYWKETFVTAKRIVK</sequence>
<feature type="signal peptide" evidence="6">
    <location>
        <begin position="1"/>
        <end position="22"/>
    </location>
</feature>
<keyword evidence="6" id="KW-0732">Signal</keyword>
<gene>
    <name evidence="8" type="ORF">XYCOK13_27110</name>
</gene>
<comment type="caution">
    <text evidence="8">The sequence shown here is derived from an EMBL/GenBank/DDBJ whole genome shotgun (WGS) entry which is preliminary data.</text>
</comment>
<dbReference type="SUPFAM" id="SSF54001">
    <property type="entry name" value="Cysteine proteinases"/>
    <property type="match status" value="1"/>
</dbReference>
<dbReference type="InterPro" id="IPR051202">
    <property type="entry name" value="Peptidase_C40"/>
</dbReference>
<feature type="domain" description="NlpC/P60" evidence="7">
    <location>
        <begin position="264"/>
        <end position="396"/>
    </location>
</feature>
<dbReference type="InterPro" id="IPR012854">
    <property type="entry name" value="Cu_amine_oxidase-like_N"/>
</dbReference>
<dbReference type="Gene3D" id="3.90.1720.10">
    <property type="entry name" value="endopeptidase domain like (from Nostoc punctiforme)"/>
    <property type="match status" value="1"/>
</dbReference>
<reference evidence="8" key="1">
    <citation type="submission" date="2021-04" db="EMBL/GenBank/DDBJ databases">
        <title>Draft genome sequence of Xylanibacillus composti strain K13.</title>
        <authorList>
            <person name="Uke A."/>
            <person name="Chhe C."/>
            <person name="Baramee S."/>
            <person name="Kosugi A."/>
        </authorList>
    </citation>
    <scope>NUCLEOTIDE SEQUENCE</scope>
    <source>
        <strain evidence="8">K13</strain>
    </source>
</reference>
<dbReference type="EMBL" id="BOVK01000036">
    <property type="protein sequence ID" value="GIQ69887.1"/>
    <property type="molecule type" value="Genomic_DNA"/>
</dbReference>
<evidence type="ECO:0000313" key="8">
    <source>
        <dbReference type="EMBL" id="GIQ69887.1"/>
    </source>
</evidence>
<dbReference type="GO" id="GO:0008234">
    <property type="term" value="F:cysteine-type peptidase activity"/>
    <property type="evidence" value="ECO:0007669"/>
    <property type="project" value="UniProtKB-KW"/>
</dbReference>
<comment type="similarity">
    <text evidence="1">Belongs to the peptidase C40 family.</text>
</comment>
<dbReference type="RefSeq" id="WP_213412669.1">
    <property type="nucleotide sequence ID" value="NZ_BOVK01000036.1"/>
</dbReference>